<dbReference type="Gene3D" id="3.30.720.120">
    <property type="match status" value="1"/>
</dbReference>
<gene>
    <name evidence="2" type="ORF">ACFQS9_10460</name>
</gene>
<dbReference type="InterPro" id="IPR029068">
    <property type="entry name" value="Glyas_Bleomycin-R_OHBP_Dase"/>
</dbReference>
<accession>A0ABW2RWZ5</accession>
<evidence type="ECO:0000313" key="3">
    <source>
        <dbReference type="Proteomes" id="UP001596484"/>
    </source>
</evidence>
<protein>
    <submittedName>
        <fullName evidence="2">VOC family protein</fullName>
    </submittedName>
</protein>
<evidence type="ECO:0000313" key="2">
    <source>
        <dbReference type="EMBL" id="MFC7448310.1"/>
    </source>
</evidence>
<dbReference type="InterPro" id="IPR037523">
    <property type="entry name" value="VOC_core"/>
</dbReference>
<name>A0ABW2RWZ5_9NOCA</name>
<dbReference type="EMBL" id="JBHTCS010000012">
    <property type="protein sequence ID" value="MFC7448310.1"/>
    <property type="molecule type" value="Genomic_DNA"/>
</dbReference>
<dbReference type="SUPFAM" id="SSF54593">
    <property type="entry name" value="Glyoxalase/Bleomycin resistance protein/Dihydroxybiphenyl dioxygenase"/>
    <property type="match status" value="1"/>
</dbReference>
<proteinExistence type="predicted"/>
<evidence type="ECO:0000259" key="1">
    <source>
        <dbReference type="PROSITE" id="PS51819"/>
    </source>
</evidence>
<dbReference type="RefSeq" id="WP_378404246.1">
    <property type="nucleotide sequence ID" value="NZ_JBHTCS010000012.1"/>
</dbReference>
<dbReference type="InterPro" id="IPR004360">
    <property type="entry name" value="Glyas_Fos-R_dOase_dom"/>
</dbReference>
<dbReference type="Proteomes" id="UP001596484">
    <property type="component" value="Unassembled WGS sequence"/>
</dbReference>
<sequence>MADTSFYPVICTDAVGESADFFRRWFDFESTFESDWYVSLRREPGVELAILDHTHETIPDGYRSRAQGLILNFEVDDVDAEYERLVTLGRHPAVLDIRTEDFGQRHFIIAAPGGVLIDVITPTAPTAEFEQQYAQ</sequence>
<keyword evidence="3" id="KW-1185">Reference proteome</keyword>
<organism evidence="2 3">
    <name type="scientific">Rhodococcus daqingensis</name>
    <dbReference type="NCBI Taxonomy" id="2479363"/>
    <lineage>
        <taxon>Bacteria</taxon>
        <taxon>Bacillati</taxon>
        <taxon>Actinomycetota</taxon>
        <taxon>Actinomycetes</taxon>
        <taxon>Mycobacteriales</taxon>
        <taxon>Nocardiaceae</taxon>
        <taxon>Rhodococcus</taxon>
    </lineage>
</organism>
<comment type="caution">
    <text evidence="2">The sequence shown here is derived from an EMBL/GenBank/DDBJ whole genome shotgun (WGS) entry which is preliminary data.</text>
</comment>
<dbReference type="Pfam" id="PF00903">
    <property type="entry name" value="Glyoxalase"/>
    <property type="match status" value="1"/>
</dbReference>
<reference evidence="3" key="1">
    <citation type="journal article" date="2019" name="Int. J. Syst. Evol. Microbiol.">
        <title>The Global Catalogue of Microorganisms (GCM) 10K type strain sequencing project: providing services to taxonomists for standard genome sequencing and annotation.</title>
        <authorList>
            <consortium name="The Broad Institute Genomics Platform"/>
            <consortium name="The Broad Institute Genome Sequencing Center for Infectious Disease"/>
            <person name="Wu L."/>
            <person name="Ma J."/>
        </authorList>
    </citation>
    <scope>NUCLEOTIDE SEQUENCE [LARGE SCALE GENOMIC DNA]</scope>
    <source>
        <strain evidence="3">ICMP 19430</strain>
    </source>
</reference>
<dbReference type="PROSITE" id="PS51819">
    <property type="entry name" value="VOC"/>
    <property type="match status" value="1"/>
</dbReference>
<dbReference type="Gene3D" id="3.30.720.110">
    <property type="match status" value="1"/>
</dbReference>
<feature type="domain" description="VOC" evidence="1">
    <location>
        <begin position="4"/>
        <end position="122"/>
    </location>
</feature>